<feature type="compositionally biased region" description="Low complexity" evidence="1">
    <location>
        <begin position="73"/>
        <end position="90"/>
    </location>
</feature>
<accession>A0AAN6JNV3</accession>
<feature type="region of interest" description="Disordered" evidence="1">
    <location>
        <begin position="232"/>
        <end position="262"/>
    </location>
</feature>
<dbReference type="Pfam" id="PF23550">
    <property type="entry name" value="zf_Tbcl_Rhp7"/>
    <property type="match status" value="1"/>
</dbReference>
<evidence type="ECO:0000313" key="4">
    <source>
        <dbReference type="Proteomes" id="UP001176517"/>
    </source>
</evidence>
<reference evidence="3" key="1">
    <citation type="journal article" date="2023" name="PhytoFront">
        <title>Draft Genome Resources of Seven Strains of Tilletia horrida, Causal Agent of Kernel Smut of Rice.</title>
        <authorList>
            <person name="Khanal S."/>
            <person name="Antony Babu S."/>
            <person name="Zhou X.G."/>
        </authorList>
    </citation>
    <scope>NUCLEOTIDE SEQUENCE</scope>
    <source>
        <strain evidence="3">TX6</strain>
    </source>
</reference>
<evidence type="ECO:0000256" key="1">
    <source>
        <dbReference type="SAM" id="MobiDB-lite"/>
    </source>
</evidence>
<feature type="region of interest" description="Disordered" evidence="1">
    <location>
        <begin position="535"/>
        <end position="569"/>
    </location>
</feature>
<dbReference type="GO" id="GO:0019005">
    <property type="term" value="C:SCF ubiquitin ligase complex"/>
    <property type="evidence" value="ECO:0007669"/>
    <property type="project" value="TreeGrafter"/>
</dbReference>
<sequence length="661" mass="71437">MSRVRGPTSALTEFLRERGINNERLSMFRRNAEQAEQAAQVAADAAAVGDLDTADAALAAVMQVDETPVGEGSSSAAGPSRSSSTTSPLPARRRPTQALNRSRSSRSIAYEEEEDTEEEEAEEAEDEEVVANGSRSSARASTAGSKRKASASVSTSKAVAAKKKKMVDDDDDDDFIDWATGPAAGSSRSNHSYAGRTPGKIDYCAGCKSKFTITKYTKITDKGAFCHRCGPLQDSNAKPAPKPKKKRATAAEKRQQQQEELKTRIPSLQSMCISIVSDHIEDVEALGDVGSHNIDAISKAISRSRSLNSDTLKLFLSPDLPELTLYDCSRLDGDSLESFAAFAPDLEVINLQMCGRLVDSALDAWGKKLRKLRSLELFGPFLVRVEAWHRFFKNVGPRLQSFKIRETPRFDLECVEKMVKCCPNITQLGLAQIGKLDDKMLGPLGAYTSLTYLDISDPGVSGPGIMAESLKDESVITLLSKVGANLQTLNISGNTALTDAAVTKGIAPHCPALISLSCSGCDQITGKAFAHLWNGTTPEDDEKAQEGEDRPSSSANGKRTNGHKAPSDTARLRRINLSRALLVDDEAIIALMQHSGNALVDINLNSVDLMTERALSAMAQYCKSAVTIDLSFCRSLDDSLLVDLMKIPTLQKVLVWGCNRV</sequence>
<proteinExistence type="predicted"/>
<evidence type="ECO:0000313" key="3">
    <source>
        <dbReference type="EMBL" id="KAK0544082.1"/>
    </source>
</evidence>
<feature type="region of interest" description="Disordered" evidence="1">
    <location>
        <begin position="65"/>
        <end position="174"/>
    </location>
</feature>
<protein>
    <submittedName>
        <fullName evidence="3">UV-damaged DNA-binding protein rad7</fullName>
    </submittedName>
</protein>
<feature type="domain" description="DNA repair protein rhp7 treble clef" evidence="2">
    <location>
        <begin position="198"/>
        <end position="233"/>
    </location>
</feature>
<dbReference type="InterPro" id="IPR006553">
    <property type="entry name" value="Leu-rich_rpt_Cys-con_subtyp"/>
</dbReference>
<name>A0AAN6JNV3_9BASI</name>
<dbReference type="EMBL" id="JAPDMZ010000305">
    <property type="protein sequence ID" value="KAK0544082.1"/>
    <property type="molecule type" value="Genomic_DNA"/>
</dbReference>
<feature type="compositionally biased region" description="Acidic residues" evidence="1">
    <location>
        <begin position="110"/>
        <end position="129"/>
    </location>
</feature>
<dbReference type="Proteomes" id="UP001176517">
    <property type="component" value="Unassembled WGS sequence"/>
</dbReference>
<dbReference type="Gene3D" id="3.80.10.10">
    <property type="entry name" value="Ribonuclease Inhibitor"/>
    <property type="match status" value="3"/>
</dbReference>
<dbReference type="SMART" id="SM00367">
    <property type="entry name" value="LRR_CC"/>
    <property type="match status" value="6"/>
</dbReference>
<dbReference type="GO" id="GO:0003677">
    <property type="term" value="F:DNA binding"/>
    <property type="evidence" value="ECO:0007669"/>
    <property type="project" value="UniProtKB-KW"/>
</dbReference>
<keyword evidence="4" id="KW-1185">Reference proteome</keyword>
<feature type="non-terminal residue" evidence="3">
    <location>
        <position position="661"/>
    </location>
</feature>
<feature type="compositionally biased region" description="Basic and acidic residues" evidence="1">
    <location>
        <begin position="249"/>
        <end position="262"/>
    </location>
</feature>
<keyword evidence="3" id="KW-0238">DNA-binding</keyword>
<dbReference type="PANTHER" id="PTHR13318">
    <property type="entry name" value="PARTNER OF PAIRED, ISOFORM B-RELATED"/>
    <property type="match status" value="1"/>
</dbReference>
<dbReference type="PANTHER" id="PTHR13318:SF190">
    <property type="entry name" value="PARTNER OF PAIRED, ISOFORM B"/>
    <property type="match status" value="1"/>
</dbReference>
<dbReference type="SUPFAM" id="SSF52047">
    <property type="entry name" value="RNI-like"/>
    <property type="match status" value="2"/>
</dbReference>
<comment type="caution">
    <text evidence="3">The sequence shown here is derived from an EMBL/GenBank/DDBJ whole genome shotgun (WGS) entry which is preliminary data.</text>
</comment>
<dbReference type="InterPro" id="IPR032675">
    <property type="entry name" value="LRR_dom_sf"/>
</dbReference>
<organism evidence="3 4">
    <name type="scientific">Tilletia horrida</name>
    <dbReference type="NCBI Taxonomy" id="155126"/>
    <lineage>
        <taxon>Eukaryota</taxon>
        <taxon>Fungi</taxon>
        <taxon>Dikarya</taxon>
        <taxon>Basidiomycota</taxon>
        <taxon>Ustilaginomycotina</taxon>
        <taxon>Exobasidiomycetes</taxon>
        <taxon>Tilletiales</taxon>
        <taxon>Tilletiaceae</taxon>
        <taxon>Tilletia</taxon>
    </lineage>
</organism>
<feature type="compositionally biased region" description="Low complexity" evidence="1">
    <location>
        <begin position="133"/>
        <end position="159"/>
    </location>
</feature>
<dbReference type="GO" id="GO:0031146">
    <property type="term" value="P:SCF-dependent proteasomal ubiquitin-dependent protein catabolic process"/>
    <property type="evidence" value="ECO:0007669"/>
    <property type="project" value="TreeGrafter"/>
</dbReference>
<evidence type="ECO:0000259" key="2">
    <source>
        <dbReference type="Pfam" id="PF23550"/>
    </source>
</evidence>
<dbReference type="AlphaFoldDB" id="A0AAN6JNV3"/>
<feature type="compositionally biased region" description="Polar residues" evidence="1">
    <location>
        <begin position="97"/>
        <end position="107"/>
    </location>
</feature>
<dbReference type="InterPro" id="IPR056451">
    <property type="entry name" value="Znf_Tbcl_Rhp7"/>
</dbReference>
<gene>
    <name evidence="3" type="primary">RAD7</name>
    <name evidence="3" type="ORF">OC846_006195</name>
</gene>